<proteinExistence type="predicted"/>
<dbReference type="Pfam" id="PF03781">
    <property type="entry name" value="FGE-sulfatase"/>
    <property type="match status" value="2"/>
</dbReference>
<organism evidence="2 3">
    <name type="scientific">Autumnicola musiva</name>
    <dbReference type="NCBI Taxonomy" id="3075589"/>
    <lineage>
        <taxon>Bacteria</taxon>
        <taxon>Pseudomonadati</taxon>
        <taxon>Bacteroidota</taxon>
        <taxon>Flavobacteriia</taxon>
        <taxon>Flavobacteriales</taxon>
        <taxon>Flavobacteriaceae</taxon>
        <taxon>Autumnicola</taxon>
    </lineage>
</organism>
<dbReference type="InterPro" id="IPR019866">
    <property type="entry name" value="Glid_motil-assoc_lipo_GldK"/>
</dbReference>
<dbReference type="EMBL" id="JAVRHK010000002">
    <property type="protein sequence ID" value="MDT0675474.1"/>
    <property type="molecule type" value="Genomic_DNA"/>
</dbReference>
<feature type="domain" description="Sulfatase-modifying factor enzyme-like" evidence="1">
    <location>
        <begin position="40"/>
        <end position="93"/>
    </location>
</feature>
<keyword evidence="3" id="KW-1185">Reference proteome</keyword>
<keyword evidence="2" id="KW-0449">Lipoprotein</keyword>
<gene>
    <name evidence="2" type="primary">gldK</name>
    <name evidence="2" type="ORF">RM539_02625</name>
</gene>
<dbReference type="Gene3D" id="3.90.1580.10">
    <property type="entry name" value="paralog of FGE (formylglycine-generating enzyme)"/>
    <property type="match status" value="2"/>
</dbReference>
<dbReference type="InterPro" id="IPR051043">
    <property type="entry name" value="Sulfatase_Mod_Factor_Kinase"/>
</dbReference>
<evidence type="ECO:0000313" key="3">
    <source>
        <dbReference type="Proteomes" id="UP001262582"/>
    </source>
</evidence>
<reference evidence="2 3" key="1">
    <citation type="submission" date="2023-09" db="EMBL/GenBank/DDBJ databases">
        <authorList>
            <person name="Rey-Velasco X."/>
        </authorList>
    </citation>
    <scope>NUCLEOTIDE SEQUENCE [LARGE SCALE GENOMIC DNA]</scope>
    <source>
        <strain evidence="2 3">F117</strain>
    </source>
</reference>
<dbReference type="Proteomes" id="UP001262582">
    <property type="component" value="Unassembled WGS sequence"/>
</dbReference>
<dbReference type="PROSITE" id="PS51257">
    <property type="entry name" value="PROKAR_LIPOPROTEIN"/>
    <property type="match status" value="1"/>
</dbReference>
<evidence type="ECO:0000259" key="1">
    <source>
        <dbReference type="Pfam" id="PF03781"/>
    </source>
</evidence>
<dbReference type="NCBIfam" id="TIGR03525">
    <property type="entry name" value="GldK"/>
    <property type="match status" value="1"/>
</dbReference>
<sequence length="454" mass="52074">MKKFIALIAVLALIVGCGRSDRGQLVGATGKKWNPEKPYGMTLIPGGAFVMGKADDDIADQRNAPPKTVTVRSFYMDETEINNAEYRQFVEYVKDSIIRVRLAIMAEMEGAVPGDGGIGEFAFADADPENMTPYEEYMLNAYGQGGPSDTYENRRLNKDVELYTEPEDYPDIYYAEVMDSMYIPLEEVYNGQRTIDVKKLKFKYSWMDIQAAARSNENRSNFVNTEEISIYPDTTVWIKDFNYSYNEPMHNDYFWHSAFDDYPVVGVSWKQARAFAQWRTMYHNQFRQSKDLENVSTYRLPTEAEWEYAARGGLEGATYPWGGPYAKNDRGCFMANFKPLRGDYAADQALYTVEAKSYEPNDYGLYNMAGNVAEWVFSSYDPVSYEYMSTMNPTVNNPEDMRKVVRGGSWKDVAYFLQVSSRDYEYADSARSYIGFRTVQDYLGTDVTLNQSNR</sequence>
<dbReference type="RefSeq" id="WP_311501946.1">
    <property type="nucleotide sequence ID" value="NZ_JAVRHK010000002.1"/>
</dbReference>
<dbReference type="PANTHER" id="PTHR23150:SF19">
    <property type="entry name" value="FORMYLGLYCINE-GENERATING ENZYME"/>
    <property type="match status" value="1"/>
</dbReference>
<evidence type="ECO:0000313" key="2">
    <source>
        <dbReference type="EMBL" id="MDT0675474.1"/>
    </source>
</evidence>
<name>A0ABU3D1W3_9FLAO</name>
<dbReference type="InterPro" id="IPR042095">
    <property type="entry name" value="SUMF_sf"/>
</dbReference>
<accession>A0ABU3D1W3</accession>
<feature type="domain" description="Sulfatase-modifying factor enzyme-like" evidence="1">
    <location>
        <begin position="234"/>
        <end position="439"/>
    </location>
</feature>
<protein>
    <submittedName>
        <fullName evidence="2">Gliding motility lipoprotein GldK</fullName>
    </submittedName>
</protein>
<dbReference type="PANTHER" id="PTHR23150">
    <property type="entry name" value="SULFATASE MODIFYING FACTOR 1, 2"/>
    <property type="match status" value="1"/>
</dbReference>
<dbReference type="InterPro" id="IPR016187">
    <property type="entry name" value="CTDL_fold"/>
</dbReference>
<dbReference type="InterPro" id="IPR005532">
    <property type="entry name" value="SUMF_dom"/>
</dbReference>
<dbReference type="SUPFAM" id="SSF56436">
    <property type="entry name" value="C-type lectin-like"/>
    <property type="match status" value="1"/>
</dbReference>
<comment type="caution">
    <text evidence="2">The sequence shown here is derived from an EMBL/GenBank/DDBJ whole genome shotgun (WGS) entry which is preliminary data.</text>
</comment>